<evidence type="ECO:0000313" key="1">
    <source>
        <dbReference type="EMBL" id="MDX5979621.1"/>
    </source>
</evidence>
<organism evidence="1 2">
    <name type="scientific">Vreelandella alkaliphila</name>
    <dbReference type="NCBI Taxonomy" id="272774"/>
    <lineage>
        <taxon>Bacteria</taxon>
        <taxon>Pseudomonadati</taxon>
        <taxon>Pseudomonadota</taxon>
        <taxon>Gammaproteobacteria</taxon>
        <taxon>Oceanospirillales</taxon>
        <taxon>Halomonadaceae</taxon>
        <taxon>Vreelandella</taxon>
    </lineage>
</organism>
<comment type="caution">
    <text evidence="1">The sequence shown here is derived from an EMBL/GenBank/DDBJ whole genome shotgun (WGS) entry which is preliminary data.</text>
</comment>
<dbReference type="Gene3D" id="3.40.50.300">
    <property type="entry name" value="P-loop containing nucleotide triphosphate hydrolases"/>
    <property type="match status" value="1"/>
</dbReference>
<dbReference type="RefSeq" id="WP_198350023.1">
    <property type="nucleotide sequence ID" value="NZ_JABASV010000012.1"/>
</dbReference>
<dbReference type="EMBL" id="JAWXXT010000002">
    <property type="protein sequence ID" value="MDX5979621.1"/>
    <property type="molecule type" value="Genomic_DNA"/>
</dbReference>
<dbReference type="AlphaFoldDB" id="A0AAJ2S4A5"/>
<reference evidence="1" key="1">
    <citation type="submission" date="2023-11" db="EMBL/GenBank/DDBJ databases">
        <title>MicrobeMod: A computational toolkit for identifying prokaryotic methylation and restriction-modification with nanopore sequencing.</title>
        <authorList>
            <person name="Crits-Christoph A."/>
            <person name="Kang S.C."/>
            <person name="Lee H."/>
            <person name="Ostrov N."/>
        </authorList>
    </citation>
    <scope>NUCLEOTIDE SEQUENCE</scope>
    <source>
        <strain evidence="1">ATCC BAA-953</strain>
    </source>
</reference>
<dbReference type="InterPro" id="IPR027417">
    <property type="entry name" value="P-loop_NTPase"/>
</dbReference>
<sequence length="500" mass="56371">MASRKRSIIHDYRWQKLALRYRNNRVKFAVEVMGVKPSHQQRRILAAMDRKGARVSVSSGHGTGKSFIAGTLAMHTMLCHVKPEMIITANNIDQVRRVIFKYVTDSWSQVCKRFPWLARYFTVTSELFYCNEFKKSWYVAGKTVPKDKPEGIAGAHNKNLIFLVDEASGVDDKVLSVIRGALSEENNKLLMFSQPTRNSGHFYESHHSLKKRDFNDINEPGYVSFILNSEESPFVSPQALREYVKSYGGVDSPEYQIKVLGQFSDQLEGFLITRLAATRAQAARVEHKGPWGYVIVADVGGGVERDSSVVGVFKVSGITQEERCIEPIEVREMPGTMTPKAFGRELVRMADHYPNATIAIDSIGIGLTTAQEAEELGGNVQRIMWGVPCHAQSHKRRFGNQRAMAYVTLKEAIMEERVRFDGSTKVIEQASRIPYKINERGQYMMRTKEEMRSMGIKSPDWADVYAMAMIADMIPADTVATLNSDAENDYLMELALLAEA</sequence>
<protein>
    <submittedName>
        <fullName evidence="1">Uncharacterized protein</fullName>
    </submittedName>
</protein>
<gene>
    <name evidence="1" type="ORF">SIL78_18900</name>
</gene>
<evidence type="ECO:0000313" key="2">
    <source>
        <dbReference type="Proteomes" id="UP001276761"/>
    </source>
</evidence>
<accession>A0AAJ2S4A5</accession>
<name>A0AAJ2S4A5_9GAMM</name>
<dbReference type="Gene3D" id="3.30.420.240">
    <property type="match status" value="1"/>
</dbReference>
<proteinExistence type="predicted"/>
<dbReference type="Proteomes" id="UP001276761">
    <property type="component" value="Unassembled WGS sequence"/>
</dbReference>
<dbReference type="GeneID" id="303167609"/>